<comment type="caution">
    <text evidence="1">The sequence shown here is derived from an EMBL/GenBank/DDBJ whole genome shotgun (WGS) entry which is preliminary data.</text>
</comment>
<accession>A0A3R9Q9M1</accession>
<name>A0A3R9Q9M1_9BACT</name>
<keyword evidence="2" id="KW-1185">Reference proteome</keyword>
<dbReference type="Proteomes" id="UP000269669">
    <property type="component" value="Unassembled WGS sequence"/>
</dbReference>
<protein>
    <submittedName>
        <fullName evidence="1">Uncharacterized protein</fullName>
    </submittedName>
</protein>
<sequence length="77" mass="8633">MKKIVFAEWEGFDDTVNRLENHVINLSTRKTLIIKASFGVRLLNHLWYPGGKRGSCVGREGVRIKGLEGVLNHAQSA</sequence>
<organism evidence="1 2">
    <name type="scientific">Edaphobacter aggregans</name>
    <dbReference type="NCBI Taxonomy" id="570835"/>
    <lineage>
        <taxon>Bacteria</taxon>
        <taxon>Pseudomonadati</taxon>
        <taxon>Acidobacteriota</taxon>
        <taxon>Terriglobia</taxon>
        <taxon>Terriglobales</taxon>
        <taxon>Acidobacteriaceae</taxon>
        <taxon>Edaphobacter</taxon>
    </lineage>
</organism>
<evidence type="ECO:0000313" key="1">
    <source>
        <dbReference type="EMBL" id="RSL15940.1"/>
    </source>
</evidence>
<reference evidence="1 2" key="1">
    <citation type="submission" date="2018-12" db="EMBL/GenBank/DDBJ databases">
        <title>Sequencing of bacterial isolates from soil warming experiment in Harvard Forest, Massachusetts, USA.</title>
        <authorList>
            <person name="Deangelis K."/>
        </authorList>
    </citation>
    <scope>NUCLEOTIDE SEQUENCE [LARGE SCALE GENOMIC DNA]</scope>
    <source>
        <strain evidence="1 2">EB153</strain>
    </source>
</reference>
<gene>
    <name evidence="1" type="ORF">EDE15_1446</name>
</gene>
<dbReference type="EMBL" id="RSDW01000001">
    <property type="protein sequence ID" value="RSL15940.1"/>
    <property type="molecule type" value="Genomic_DNA"/>
</dbReference>
<dbReference type="AlphaFoldDB" id="A0A3R9Q9M1"/>
<evidence type="ECO:0000313" key="2">
    <source>
        <dbReference type="Proteomes" id="UP000269669"/>
    </source>
</evidence>
<proteinExistence type="predicted"/>